<dbReference type="PROSITE" id="PS00080">
    <property type="entry name" value="MULTICOPPER_OXIDASE2"/>
    <property type="match status" value="1"/>
</dbReference>
<gene>
    <name evidence="14" type="ORF">MEDL_6731</name>
</gene>
<dbReference type="OrthoDB" id="6106698at2759"/>
<comment type="caution">
    <text evidence="14">The sequence shown here is derived from an EMBL/GenBank/DDBJ whole genome shotgun (WGS) entry which is preliminary data.</text>
</comment>
<feature type="domain" description="EGF-like" evidence="13">
    <location>
        <begin position="879"/>
        <end position="914"/>
    </location>
</feature>
<feature type="disulfide bond" evidence="10">
    <location>
        <begin position="1121"/>
        <end position="1130"/>
    </location>
</feature>
<dbReference type="InterPro" id="IPR009030">
    <property type="entry name" value="Growth_fac_rcpt_cys_sf"/>
</dbReference>
<dbReference type="Gene3D" id="2.60.40.420">
    <property type="entry name" value="Cupredoxins - blue copper proteins"/>
    <property type="match status" value="3"/>
</dbReference>
<dbReference type="SUPFAM" id="SSF49503">
    <property type="entry name" value="Cupredoxins"/>
    <property type="match status" value="3"/>
</dbReference>
<keyword evidence="8 10" id="KW-1015">Disulfide bond</keyword>
<sequence>MKVFTAIPLCFVFKLITSSFNNVVEPNCDITKTICEYNWTVNYIQTMVYNPPSGTGTRYPIVPVNGTLQARTDCGSNNFYKTVIHVKNDLWMEGITIHWHGLPQKGTPYMDGVPRVTQCPINPGETFTYRFTAQPSGTFWYHSHLGTQRSDGLAGALIILENPSLQTKKRSRQPDASEFAFLLSDWFPFGSATADKWAAWDINRFSDNLKGEKCFDVKRTYDYAEIGQRGIQTPVINAKGRRYVEDGSTYYPYIPLEIFFVKQGGRYRLRIISISAMNAYRVSIDNHELKVVAVDGTEVEAEQAESVILHSAERIDVEIQSNAPVGNYWIRIEDMAAKDTNEKPINMVKGYGILRYSTASSDEPISLRTECTKDSPCRVINCLFGKFPDELNTYCVPMSSLKSLKSEIKNNPVPMPVSKNDFQEFFMNFHFTNLNNNPKAQSSINGIRMNLPASPLLVDSDSPDSSTSCDFQDCTSVCTCTHMLNLKLGNVIQFVLINYEPTGFGRAHPVHMHGHRFHVMKIGFPDYNITTGNLTRMNPDIKCNTLECNRAEWAEESWNYGNVPGMNVDNPPIKDTIIVPWGGYVVIRIVADNPGYWYFHCHIELHNVDGMALVLQEGNRTQLPTLPDNFRTCGDFVLKDNENEALFGDGLHADSTDSTDTDIKGNKAEQNRTYIIALTVFLCISMVTNIILSSLLSSRGNFVSKQSYTSASEFTLNSEEKRHLIESSATTYFLFISISLLTISEAANECGSGVNFCDLGVHLLWTKCSKPCEGVRKRETLMCCQNKQTKFNRNDCLKACNKTLKDIIDERPCAQRCEHGTYDINKICNCQQGYGGQCCQTDLDECMSSPCKHGSCKDHLNGYACTCHAGFARINCEIDMNECKSSPCHQGTCQDNINGYSCKCNPGYTGINCDLDINECKSSPCHTGTCHDNINGYSCTCNPGYTGTNCDLDINECNSTPCHQGTCQDIINGYSCTCNPGYTGTNCELDIDECKPSPCHHGTCLDHINGYSCTCDPGYTGSDCQYVLVQTTQSSTSTTLTVLTTRTSATTSLVTKVSSAAQSPLSKSPLISTTHPIITTSTSSSNSTINETVLYECIGMDNFCDHGQCYNTSESQLVCHCHNVYTGDYCDKMKPWIVVMITLVVLGVSTVAVMLVWIHYPVLKLKFMNRFRPKVKDSTQLEDSGQGNADLKRIAYC</sequence>
<dbReference type="InterPro" id="IPR000742">
    <property type="entry name" value="EGF"/>
</dbReference>
<feature type="chain" id="PRO_5035794284" description="EGF-like domain-containing protein" evidence="12">
    <location>
        <begin position="20"/>
        <end position="1197"/>
    </location>
</feature>
<evidence type="ECO:0000256" key="5">
    <source>
        <dbReference type="ARBA" id="ARBA00022737"/>
    </source>
</evidence>
<keyword evidence="11" id="KW-0812">Transmembrane</keyword>
<dbReference type="InterPro" id="IPR002355">
    <property type="entry name" value="Cu_oxidase_Cu_BS"/>
</dbReference>
<comment type="caution">
    <text evidence="10">Lacks conserved residue(s) required for the propagation of feature annotation.</text>
</comment>
<keyword evidence="6" id="KW-0560">Oxidoreductase</keyword>
<feature type="signal peptide" evidence="12">
    <location>
        <begin position="1"/>
        <end position="19"/>
    </location>
</feature>
<dbReference type="GO" id="GO:0005509">
    <property type="term" value="F:calcium ion binding"/>
    <property type="evidence" value="ECO:0007669"/>
    <property type="project" value="InterPro"/>
</dbReference>
<feature type="disulfide bond" evidence="10">
    <location>
        <begin position="1015"/>
        <end position="1024"/>
    </location>
</feature>
<dbReference type="CDD" id="cd13884">
    <property type="entry name" value="CuRO_2_tcLCC_insect_like"/>
    <property type="match status" value="1"/>
</dbReference>
<dbReference type="CDD" id="cd00054">
    <property type="entry name" value="EGF_CA"/>
    <property type="match status" value="5"/>
</dbReference>
<dbReference type="Proteomes" id="UP000683360">
    <property type="component" value="Unassembled WGS sequence"/>
</dbReference>
<accession>A0A8S3Q7Q1</accession>
<dbReference type="InterPro" id="IPR011706">
    <property type="entry name" value="Cu-oxidase_C"/>
</dbReference>
<evidence type="ECO:0000256" key="6">
    <source>
        <dbReference type="ARBA" id="ARBA00023002"/>
    </source>
</evidence>
<dbReference type="Pfam" id="PF07731">
    <property type="entry name" value="Cu-oxidase_2"/>
    <property type="match status" value="1"/>
</dbReference>
<dbReference type="InterPro" id="IPR045087">
    <property type="entry name" value="Cu-oxidase_fam"/>
</dbReference>
<dbReference type="FunFam" id="2.10.25.10:FF:000321">
    <property type="entry name" value="Protein delta homolog 1"/>
    <property type="match status" value="1"/>
</dbReference>
<dbReference type="InterPro" id="IPR011707">
    <property type="entry name" value="Cu-oxidase-like_N"/>
</dbReference>
<evidence type="ECO:0000256" key="9">
    <source>
        <dbReference type="ARBA" id="ARBA00023180"/>
    </source>
</evidence>
<evidence type="ECO:0000256" key="11">
    <source>
        <dbReference type="SAM" id="Phobius"/>
    </source>
</evidence>
<dbReference type="CDD" id="cd13858">
    <property type="entry name" value="CuRO_1_tcLCC2_insect_like"/>
    <property type="match status" value="1"/>
</dbReference>
<dbReference type="FunFam" id="2.10.25.10:FF:000031">
    <property type="entry name" value="neurogenic locus notch homolog protein 3"/>
    <property type="match status" value="1"/>
</dbReference>
<name>A0A8S3Q7Q1_MYTED</name>
<feature type="disulfide bond" evidence="10">
    <location>
        <begin position="957"/>
        <end position="967"/>
    </location>
</feature>
<evidence type="ECO:0000256" key="8">
    <source>
        <dbReference type="ARBA" id="ARBA00023157"/>
    </source>
</evidence>
<dbReference type="FunFam" id="2.10.25.10:FF:000279">
    <property type="entry name" value="Neurogenic locus notch 1"/>
    <property type="match status" value="2"/>
</dbReference>
<dbReference type="GO" id="GO:0005507">
    <property type="term" value="F:copper ion binding"/>
    <property type="evidence" value="ECO:0007669"/>
    <property type="project" value="InterPro"/>
</dbReference>
<dbReference type="InterPro" id="IPR001881">
    <property type="entry name" value="EGF-like_Ca-bd_dom"/>
</dbReference>
<feature type="disulfide bond" evidence="10">
    <location>
        <begin position="867"/>
        <end position="876"/>
    </location>
</feature>
<feature type="domain" description="EGF-like" evidence="13">
    <location>
        <begin position="1093"/>
        <end position="1131"/>
    </location>
</feature>
<dbReference type="PROSITE" id="PS50026">
    <property type="entry name" value="EGF_3"/>
    <property type="match status" value="6"/>
</dbReference>
<dbReference type="FunFam" id="2.60.40.420:FF:000045">
    <property type="entry name" value="Laccase 2"/>
    <property type="match status" value="1"/>
</dbReference>
<feature type="disulfide bond" evidence="10">
    <location>
        <begin position="994"/>
        <end position="1004"/>
    </location>
</feature>
<dbReference type="InterPro" id="IPR008972">
    <property type="entry name" value="Cupredoxin"/>
</dbReference>
<dbReference type="EMBL" id="CAJPWZ010000364">
    <property type="protein sequence ID" value="CAG2191498.1"/>
    <property type="molecule type" value="Genomic_DNA"/>
</dbReference>
<dbReference type="Pfam" id="PF00008">
    <property type="entry name" value="EGF"/>
    <property type="match status" value="3"/>
</dbReference>
<feature type="transmembrane region" description="Helical" evidence="11">
    <location>
        <begin position="1136"/>
        <end position="1160"/>
    </location>
</feature>
<keyword evidence="11" id="KW-0472">Membrane</keyword>
<keyword evidence="9" id="KW-0325">Glycoprotein</keyword>
<reference evidence="14" key="1">
    <citation type="submission" date="2021-03" db="EMBL/GenBank/DDBJ databases">
        <authorList>
            <person name="Bekaert M."/>
        </authorList>
    </citation>
    <scope>NUCLEOTIDE SEQUENCE</scope>
</reference>
<dbReference type="SMART" id="SM00181">
    <property type="entry name" value="EGF"/>
    <property type="match status" value="7"/>
</dbReference>
<dbReference type="InterPro" id="IPR000152">
    <property type="entry name" value="EGF-type_Asp/Asn_hydroxyl_site"/>
</dbReference>
<dbReference type="GO" id="GO:0006826">
    <property type="term" value="P:iron ion transport"/>
    <property type="evidence" value="ECO:0007669"/>
    <property type="project" value="TreeGrafter"/>
</dbReference>
<dbReference type="GO" id="GO:0016491">
    <property type="term" value="F:oxidoreductase activity"/>
    <property type="evidence" value="ECO:0007669"/>
    <property type="project" value="UniProtKB-KW"/>
</dbReference>
<dbReference type="PANTHER" id="PTHR11709">
    <property type="entry name" value="MULTI-COPPER OXIDASE"/>
    <property type="match status" value="1"/>
</dbReference>
<keyword evidence="3" id="KW-0479">Metal-binding</keyword>
<dbReference type="GO" id="GO:0005886">
    <property type="term" value="C:plasma membrane"/>
    <property type="evidence" value="ECO:0007669"/>
    <property type="project" value="TreeGrafter"/>
</dbReference>
<dbReference type="PROSITE" id="PS01186">
    <property type="entry name" value="EGF_2"/>
    <property type="match status" value="5"/>
</dbReference>
<feature type="domain" description="EGF-like" evidence="13">
    <location>
        <begin position="990"/>
        <end position="1025"/>
    </location>
</feature>
<keyword evidence="15" id="KW-1185">Reference proteome</keyword>
<dbReference type="PRINTS" id="PR00010">
    <property type="entry name" value="EGFBLOOD"/>
</dbReference>
<evidence type="ECO:0000313" key="14">
    <source>
        <dbReference type="EMBL" id="CAG2191498.1"/>
    </source>
</evidence>
<evidence type="ECO:0000256" key="7">
    <source>
        <dbReference type="ARBA" id="ARBA00023008"/>
    </source>
</evidence>
<dbReference type="InterPro" id="IPR001117">
    <property type="entry name" value="Cu-oxidase_2nd"/>
</dbReference>
<evidence type="ECO:0000313" key="15">
    <source>
        <dbReference type="Proteomes" id="UP000683360"/>
    </source>
</evidence>
<proteinExistence type="inferred from homology"/>
<dbReference type="InterPro" id="IPR018097">
    <property type="entry name" value="EGF_Ca-bd_CS"/>
</dbReference>
<dbReference type="SMART" id="SM00179">
    <property type="entry name" value="EGF_CA"/>
    <property type="match status" value="5"/>
</dbReference>
<dbReference type="PROSITE" id="PS00079">
    <property type="entry name" value="MULTICOPPER_OXIDASE1"/>
    <property type="match status" value="2"/>
</dbReference>
<feature type="disulfide bond" evidence="10">
    <location>
        <begin position="904"/>
        <end position="913"/>
    </location>
</feature>
<feature type="domain" description="EGF-like" evidence="13">
    <location>
        <begin position="916"/>
        <end position="951"/>
    </location>
</feature>
<dbReference type="PANTHER" id="PTHR11709:SF394">
    <property type="entry name" value="FI03373P-RELATED"/>
    <property type="match status" value="1"/>
</dbReference>
<dbReference type="PROSITE" id="PS01187">
    <property type="entry name" value="EGF_CA"/>
    <property type="match status" value="1"/>
</dbReference>
<feature type="transmembrane region" description="Helical" evidence="11">
    <location>
        <begin position="674"/>
        <end position="696"/>
    </location>
</feature>
<dbReference type="InterPro" id="IPR033138">
    <property type="entry name" value="Cu_oxidase_CS"/>
</dbReference>
<dbReference type="FunFam" id="2.10.25.10:FF:000117">
    <property type="entry name" value="Delta-like protein"/>
    <property type="match status" value="1"/>
</dbReference>
<evidence type="ECO:0000256" key="2">
    <source>
        <dbReference type="ARBA" id="ARBA00022536"/>
    </source>
</evidence>
<dbReference type="SUPFAM" id="SSF57196">
    <property type="entry name" value="EGF/Laminin"/>
    <property type="match status" value="2"/>
</dbReference>
<organism evidence="14 15">
    <name type="scientific">Mytilus edulis</name>
    <name type="common">Blue mussel</name>
    <dbReference type="NCBI Taxonomy" id="6550"/>
    <lineage>
        <taxon>Eukaryota</taxon>
        <taxon>Metazoa</taxon>
        <taxon>Spiralia</taxon>
        <taxon>Lophotrochozoa</taxon>
        <taxon>Mollusca</taxon>
        <taxon>Bivalvia</taxon>
        <taxon>Autobranchia</taxon>
        <taxon>Pteriomorphia</taxon>
        <taxon>Mytilida</taxon>
        <taxon>Mytiloidea</taxon>
        <taxon>Mytilidae</taxon>
        <taxon>Mytilinae</taxon>
        <taxon>Mytilus</taxon>
    </lineage>
</organism>
<evidence type="ECO:0000256" key="4">
    <source>
        <dbReference type="ARBA" id="ARBA00022729"/>
    </source>
</evidence>
<evidence type="ECO:0000256" key="10">
    <source>
        <dbReference type="PROSITE-ProRule" id="PRU00076"/>
    </source>
</evidence>
<feature type="disulfide bond" evidence="10">
    <location>
        <begin position="846"/>
        <end position="856"/>
    </location>
</feature>
<dbReference type="Pfam" id="PF00394">
    <property type="entry name" value="Cu-oxidase"/>
    <property type="match status" value="1"/>
</dbReference>
<dbReference type="PROSITE" id="PS00010">
    <property type="entry name" value="ASX_HYDROXYL"/>
    <property type="match status" value="5"/>
</dbReference>
<comment type="similarity">
    <text evidence="1">Belongs to the multicopper oxidase family.</text>
</comment>
<dbReference type="SUPFAM" id="SSF57184">
    <property type="entry name" value="Growth factor receptor domain"/>
    <property type="match status" value="1"/>
</dbReference>
<feature type="disulfide bond" evidence="10">
    <location>
        <begin position="920"/>
        <end position="930"/>
    </location>
</feature>
<feature type="domain" description="EGF-like" evidence="13">
    <location>
        <begin position="953"/>
        <end position="988"/>
    </location>
</feature>
<dbReference type="Gene3D" id="2.10.25.10">
    <property type="entry name" value="Laminin"/>
    <property type="match status" value="5"/>
</dbReference>
<evidence type="ECO:0000256" key="3">
    <source>
        <dbReference type="ARBA" id="ARBA00022723"/>
    </source>
</evidence>
<dbReference type="Pfam" id="PF12661">
    <property type="entry name" value="hEGF"/>
    <property type="match status" value="2"/>
</dbReference>
<dbReference type="AlphaFoldDB" id="A0A8S3Q7Q1"/>
<evidence type="ECO:0000259" key="13">
    <source>
        <dbReference type="PROSITE" id="PS50026"/>
    </source>
</evidence>
<feature type="disulfide bond" evidence="10">
    <location>
        <begin position="941"/>
        <end position="950"/>
    </location>
</feature>
<feature type="domain" description="EGF-like" evidence="13">
    <location>
        <begin position="842"/>
        <end position="877"/>
    </location>
</feature>
<keyword evidence="4 12" id="KW-0732">Signal</keyword>
<keyword evidence="7" id="KW-0186">Copper</keyword>
<keyword evidence="5" id="KW-0677">Repeat</keyword>
<protein>
    <recommendedName>
        <fullName evidence="13">EGF-like domain-containing protein</fullName>
    </recommendedName>
</protein>
<evidence type="ECO:0000256" key="12">
    <source>
        <dbReference type="SAM" id="SignalP"/>
    </source>
</evidence>
<keyword evidence="2 10" id="KW-0245">EGF-like domain</keyword>
<feature type="disulfide bond" evidence="10">
    <location>
        <begin position="978"/>
        <end position="987"/>
    </location>
</feature>
<dbReference type="CDD" id="cd13905">
    <property type="entry name" value="CuRO_3_tcLLC2_insect_like"/>
    <property type="match status" value="1"/>
</dbReference>
<dbReference type="PROSITE" id="PS00022">
    <property type="entry name" value="EGF_1"/>
    <property type="match status" value="4"/>
</dbReference>
<dbReference type="InterPro" id="IPR013032">
    <property type="entry name" value="EGF-like_CS"/>
</dbReference>
<dbReference type="Pfam" id="PF07732">
    <property type="entry name" value="Cu-oxidase_3"/>
    <property type="match status" value="1"/>
</dbReference>
<feature type="disulfide bond" evidence="10">
    <location>
        <begin position="883"/>
        <end position="893"/>
    </location>
</feature>
<keyword evidence="11" id="KW-1133">Transmembrane helix</keyword>
<evidence type="ECO:0000256" key="1">
    <source>
        <dbReference type="ARBA" id="ARBA00010609"/>
    </source>
</evidence>